<dbReference type="InterPro" id="IPR008928">
    <property type="entry name" value="6-hairpin_glycosidase_sf"/>
</dbReference>
<dbReference type="Proteomes" id="UP000663848">
    <property type="component" value="Unassembled WGS sequence"/>
</dbReference>
<gene>
    <name evidence="2" type="ORF">QYT958_LOCUS45691</name>
</gene>
<dbReference type="GO" id="GO:0004135">
    <property type="term" value="F:amylo-alpha-1,6-glucosidase activity"/>
    <property type="evidence" value="ECO:0007669"/>
    <property type="project" value="InterPro"/>
</dbReference>
<comment type="caution">
    <text evidence="2">The sequence shown here is derived from an EMBL/GenBank/DDBJ whole genome shotgun (WGS) entry which is preliminary data.</text>
</comment>
<evidence type="ECO:0000313" key="3">
    <source>
        <dbReference type="Proteomes" id="UP000663848"/>
    </source>
</evidence>
<dbReference type="InterPro" id="IPR010401">
    <property type="entry name" value="AGL/Gdb1"/>
</dbReference>
<dbReference type="SUPFAM" id="SSF48208">
    <property type="entry name" value="Six-hairpin glycosidases"/>
    <property type="match status" value="1"/>
</dbReference>
<reference evidence="2" key="1">
    <citation type="submission" date="2021-02" db="EMBL/GenBank/DDBJ databases">
        <authorList>
            <person name="Nowell W R."/>
        </authorList>
    </citation>
    <scope>NUCLEOTIDE SEQUENCE</scope>
</reference>
<protein>
    <recommendedName>
        <fullName evidence="1">Glycogen debranching enzyme C-terminal domain-containing protein</fullName>
    </recommendedName>
</protein>
<dbReference type="PANTHER" id="PTHR10569">
    <property type="entry name" value="GLYCOGEN DEBRANCHING ENZYME"/>
    <property type="match status" value="1"/>
</dbReference>
<organism evidence="2 3">
    <name type="scientific">Rotaria socialis</name>
    <dbReference type="NCBI Taxonomy" id="392032"/>
    <lineage>
        <taxon>Eukaryota</taxon>
        <taxon>Metazoa</taxon>
        <taxon>Spiralia</taxon>
        <taxon>Gnathifera</taxon>
        <taxon>Rotifera</taxon>
        <taxon>Eurotatoria</taxon>
        <taxon>Bdelloidea</taxon>
        <taxon>Philodinida</taxon>
        <taxon>Philodinidae</taxon>
        <taxon>Rotaria</taxon>
    </lineage>
</organism>
<name>A0A822F4V7_9BILA</name>
<dbReference type="GO" id="GO:0004134">
    <property type="term" value="F:4-alpha-glucanotransferase activity"/>
    <property type="evidence" value="ECO:0007669"/>
    <property type="project" value="InterPro"/>
</dbReference>
<dbReference type="EMBL" id="CAJOBR010077312">
    <property type="protein sequence ID" value="CAF5114833.1"/>
    <property type="molecule type" value="Genomic_DNA"/>
</dbReference>
<accession>A0A822F4V7</accession>
<feature type="non-terminal residue" evidence="2">
    <location>
        <position position="1"/>
    </location>
</feature>
<evidence type="ECO:0000259" key="1">
    <source>
        <dbReference type="Pfam" id="PF06202"/>
    </source>
</evidence>
<dbReference type="InterPro" id="IPR032790">
    <property type="entry name" value="GDE_C"/>
</dbReference>
<dbReference type="AlphaFoldDB" id="A0A822F4V7"/>
<feature type="non-terminal residue" evidence="2">
    <location>
        <position position="80"/>
    </location>
</feature>
<evidence type="ECO:0000313" key="2">
    <source>
        <dbReference type="EMBL" id="CAF5114833.1"/>
    </source>
</evidence>
<dbReference type="Pfam" id="PF06202">
    <property type="entry name" value="GDE_C"/>
    <property type="match status" value="1"/>
</dbReference>
<proteinExistence type="predicted"/>
<sequence>GFPHFASGIWRNWGRDTFISLRGLLLLTGRYEEARYLILSYGGCLRHGLIPNLLADGKVARYNARDSVWWWLYSISNYTN</sequence>
<dbReference type="PANTHER" id="PTHR10569:SF2">
    <property type="entry name" value="GLYCOGEN DEBRANCHING ENZYME"/>
    <property type="match status" value="1"/>
</dbReference>
<feature type="domain" description="Glycogen debranching enzyme C-terminal" evidence="1">
    <location>
        <begin position="1"/>
        <end position="79"/>
    </location>
</feature>
<dbReference type="GO" id="GO:0005980">
    <property type="term" value="P:glycogen catabolic process"/>
    <property type="evidence" value="ECO:0007669"/>
    <property type="project" value="InterPro"/>
</dbReference>